<keyword evidence="4" id="KW-1185">Reference proteome</keyword>
<name>A0A1G7QBI4_9BACT</name>
<feature type="chain" id="PRO_5009242441" description="VWFA-related domain-containing protein" evidence="2">
    <location>
        <begin position="25"/>
        <end position="445"/>
    </location>
</feature>
<keyword evidence="2" id="KW-0732">Signal</keyword>
<evidence type="ECO:0008006" key="5">
    <source>
        <dbReference type="Google" id="ProtNLM"/>
    </source>
</evidence>
<feature type="signal peptide" evidence="2">
    <location>
        <begin position="1"/>
        <end position="24"/>
    </location>
</feature>
<evidence type="ECO:0000313" key="3">
    <source>
        <dbReference type="EMBL" id="SDF95289.1"/>
    </source>
</evidence>
<gene>
    <name evidence="3" type="ORF">SAMN05444167_3807</name>
</gene>
<dbReference type="Proteomes" id="UP000182427">
    <property type="component" value="Chromosome I"/>
</dbReference>
<sequence length="445" mass="47723">MLRWIARTAAVCAAGFLSAQICCAQTSTPSPQDDKSTLHVYVNLVQIPVLVLSGSLRPIPHLPDSSFKVTIDGLGQIHPQRIRMEGEDPINLVLIVDRSLKDDTLWNDLPKSLEPLIQSLRPRDHIGILGMDGCVARRFGPEMAPFDPDWLRGTAKTVTDMVPSKDRGKKATCAKPTTYWELVMYAASKLSQYPGRKILVTLGPGDKLPPELTQQVHSLLTGNSITMFPIVHPNAMNINIPYALGRPTRSGNQTQVLAMMNPRVDTDALQAMTTQAELSGGTLLGASFQDFAKILAQPVELARGRYIIEFPRPDKLPPGTHYIFVEDGHPRDFIRPAGISVPIAAPNEMRDASVEHGTRMEAQASAADSGMTPQDSGAAKPPETSAPQHPAATGAFAPPPPAAPAASPAPVTSAAAPAPEVTKPVAPKPPPPDPTDITDDLQAPR</sequence>
<proteinExistence type="predicted"/>
<accession>A0A1G7QBI4</accession>
<dbReference type="EMBL" id="LT629690">
    <property type="protein sequence ID" value="SDF95289.1"/>
    <property type="molecule type" value="Genomic_DNA"/>
</dbReference>
<organism evidence="3 4">
    <name type="scientific">Terriglobus roseus</name>
    <dbReference type="NCBI Taxonomy" id="392734"/>
    <lineage>
        <taxon>Bacteria</taxon>
        <taxon>Pseudomonadati</taxon>
        <taxon>Acidobacteriota</taxon>
        <taxon>Terriglobia</taxon>
        <taxon>Terriglobales</taxon>
        <taxon>Acidobacteriaceae</taxon>
        <taxon>Terriglobus</taxon>
    </lineage>
</organism>
<feature type="region of interest" description="Disordered" evidence="1">
    <location>
        <begin position="353"/>
        <end position="445"/>
    </location>
</feature>
<protein>
    <recommendedName>
        <fullName evidence="5">VWFA-related domain-containing protein</fullName>
    </recommendedName>
</protein>
<feature type="compositionally biased region" description="Low complexity" evidence="1">
    <location>
        <begin position="404"/>
        <end position="425"/>
    </location>
</feature>
<dbReference type="AlphaFoldDB" id="A0A1G7QBI4"/>
<evidence type="ECO:0000313" key="4">
    <source>
        <dbReference type="Proteomes" id="UP000182427"/>
    </source>
</evidence>
<dbReference type="OrthoDB" id="113925at2"/>
<evidence type="ECO:0000256" key="2">
    <source>
        <dbReference type="SAM" id="SignalP"/>
    </source>
</evidence>
<evidence type="ECO:0000256" key="1">
    <source>
        <dbReference type="SAM" id="MobiDB-lite"/>
    </source>
</evidence>
<reference evidence="3 4" key="1">
    <citation type="submission" date="2016-10" db="EMBL/GenBank/DDBJ databases">
        <authorList>
            <person name="de Groot N.N."/>
        </authorList>
    </citation>
    <scope>NUCLEOTIDE SEQUENCE [LARGE SCALE GENOMIC DNA]</scope>
    <source>
        <strain evidence="3 4">GAS232</strain>
    </source>
</reference>